<feature type="transmembrane region" description="Helical" evidence="1">
    <location>
        <begin position="32"/>
        <end position="48"/>
    </location>
</feature>
<keyword evidence="1" id="KW-0812">Transmembrane</keyword>
<evidence type="ECO:0008006" key="4">
    <source>
        <dbReference type="Google" id="ProtNLM"/>
    </source>
</evidence>
<protein>
    <recommendedName>
        <fullName evidence="4">DUF962 domain-containing protein</fullName>
    </recommendedName>
</protein>
<dbReference type="Pfam" id="PF06127">
    <property type="entry name" value="Mpo1-like"/>
    <property type="match status" value="1"/>
</dbReference>
<reference evidence="3" key="2">
    <citation type="submission" date="2013-04" db="EMBL/GenBank/DDBJ databases">
        <title>Bisphenol A degrading Sphingobium sp. strain BiD32.</title>
        <authorList>
            <person name="Nielsen J.L."/>
            <person name="Zhou N.A."/>
            <person name="Kjeldal H."/>
        </authorList>
    </citation>
    <scope>NUCLEOTIDE SEQUENCE [LARGE SCALE GENOMIC DNA]</scope>
    <source>
        <strain evidence="3">BiD32</strain>
    </source>
</reference>
<keyword evidence="1" id="KW-1133">Transmembrane helix</keyword>
<sequence length="132" mass="15158">MVEERIAVPTITHFRDFWPYYLQEYARPGTRALHYAGTSLVVALLAAAPVAGRWWMALALPIVGYGFAWAGHSLIERNRPATFRYPLWSLRADFVMWHRYLTGHIRRDLARAGVRPDGTVDPERRVRAARPA</sequence>
<dbReference type="Proteomes" id="UP000013201">
    <property type="component" value="Unassembled WGS sequence"/>
</dbReference>
<dbReference type="EMBL" id="CAVK010000083">
    <property type="protein sequence ID" value="CCW17505.1"/>
    <property type="molecule type" value="Genomic_DNA"/>
</dbReference>
<dbReference type="PANTHER" id="PTHR34205">
    <property type="entry name" value="TRANSMEMBRANE PROTEIN"/>
    <property type="match status" value="1"/>
</dbReference>
<organism evidence="2 3">
    <name type="scientific">Sphingobium indicum BiD32</name>
    <dbReference type="NCBI Taxonomy" id="1301087"/>
    <lineage>
        <taxon>Bacteria</taxon>
        <taxon>Pseudomonadati</taxon>
        <taxon>Pseudomonadota</taxon>
        <taxon>Alphaproteobacteria</taxon>
        <taxon>Sphingomonadales</taxon>
        <taxon>Sphingomonadaceae</taxon>
        <taxon>Sphingobium</taxon>
    </lineage>
</organism>
<evidence type="ECO:0000313" key="2">
    <source>
        <dbReference type="EMBL" id="CCW17505.1"/>
    </source>
</evidence>
<accession>N1MJV9</accession>
<reference evidence="2 3" key="1">
    <citation type="submission" date="2013-03" db="EMBL/GenBank/DDBJ databases">
        <authorList>
            <person name="Le V."/>
        </authorList>
    </citation>
    <scope>NUCLEOTIDE SEQUENCE [LARGE SCALE GENOMIC DNA]</scope>
    <source>
        <strain evidence="2 3">BiD32</strain>
    </source>
</reference>
<keyword evidence="1" id="KW-0472">Membrane</keyword>
<dbReference type="AlphaFoldDB" id="N1MJV9"/>
<name>N1MJV9_9SPHN</name>
<evidence type="ECO:0000313" key="3">
    <source>
        <dbReference type="Proteomes" id="UP000013201"/>
    </source>
</evidence>
<evidence type="ECO:0000256" key="1">
    <source>
        <dbReference type="SAM" id="Phobius"/>
    </source>
</evidence>
<dbReference type="InterPro" id="IPR009305">
    <property type="entry name" value="Mpo1-like"/>
</dbReference>
<feature type="transmembrane region" description="Helical" evidence="1">
    <location>
        <begin position="54"/>
        <end position="75"/>
    </location>
</feature>
<keyword evidence="3" id="KW-1185">Reference proteome</keyword>
<comment type="caution">
    <text evidence="2">The sequence shown here is derived from an EMBL/GenBank/DDBJ whole genome shotgun (WGS) entry which is preliminary data.</text>
</comment>
<proteinExistence type="predicted"/>
<dbReference type="PANTHER" id="PTHR34205:SF2">
    <property type="entry name" value="DUF962 DOMAIN-CONTAINING PROTEIN"/>
    <property type="match status" value="1"/>
</dbReference>
<gene>
    <name evidence="2" type="ORF">EBBID32_18460</name>
</gene>